<dbReference type="PROSITE" id="PS50888">
    <property type="entry name" value="BHLH"/>
    <property type="match status" value="1"/>
</dbReference>
<feature type="region of interest" description="Disordered" evidence="7">
    <location>
        <begin position="560"/>
        <end position="752"/>
    </location>
</feature>
<gene>
    <name evidence="11" type="primary">LOC117652353</name>
</gene>
<evidence type="ECO:0000259" key="9">
    <source>
        <dbReference type="PROSITE" id="PS50888"/>
    </source>
</evidence>
<dbReference type="InterPro" id="IPR011598">
    <property type="entry name" value="bHLH_dom"/>
</dbReference>
<dbReference type="GO" id="GO:0046983">
    <property type="term" value="F:protein dimerization activity"/>
    <property type="evidence" value="ECO:0007669"/>
    <property type="project" value="InterPro"/>
</dbReference>
<protein>
    <submittedName>
        <fullName evidence="11">Protein trachealess isoform X1</fullName>
    </submittedName>
</protein>
<evidence type="ECO:0000259" key="8">
    <source>
        <dbReference type="PROSITE" id="PS50112"/>
    </source>
</evidence>
<comment type="subcellular location">
    <subcellularLocation>
        <location evidence="1">Nucleus</location>
    </subcellularLocation>
</comment>
<dbReference type="RefSeq" id="XP_034253089.1">
    <property type="nucleotide sequence ID" value="XM_034397198.1"/>
</dbReference>
<dbReference type="Pfam" id="PF00989">
    <property type="entry name" value="PAS"/>
    <property type="match status" value="1"/>
</dbReference>
<dbReference type="GO" id="GO:0045944">
    <property type="term" value="P:positive regulation of transcription by RNA polymerase II"/>
    <property type="evidence" value="ECO:0007669"/>
    <property type="project" value="UniProtKB-ARBA"/>
</dbReference>
<feature type="compositionally biased region" description="Acidic residues" evidence="7">
    <location>
        <begin position="656"/>
        <end position="672"/>
    </location>
</feature>
<keyword evidence="10" id="KW-1185">Reference proteome</keyword>
<evidence type="ECO:0000256" key="1">
    <source>
        <dbReference type="ARBA" id="ARBA00004123"/>
    </source>
</evidence>
<feature type="domain" description="PAS" evidence="8">
    <location>
        <begin position="251"/>
        <end position="321"/>
    </location>
</feature>
<accession>A0A6P9A722</accession>
<dbReference type="PANTHER" id="PTHR23043">
    <property type="entry name" value="HYPOXIA-INDUCIBLE FACTOR 1 ALPHA"/>
    <property type="match status" value="1"/>
</dbReference>
<evidence type="ECO:0000313" key="11">
    <source>
        <dbReference type="RefSeq" id="XP_034253089.1"/>
    </source>
</evidence>
<dbReference type="Pfam" id="PF23171">
    <property type="entry name" value="bHLH_HIF1A"/>
    <property type="match status" value="1"/>
</dbReference>
<dbReference type="InterPro" id="IPR036638">
    <property type="entry name" value="HLH_DNA-bd_sf"/>
</dbReference>
<reference evidence="11" key="1">
    <citation type="submission" date="2025-08" db="UniProtKB">
        <authorList>
            <consortium name="RefSeq"/>
        </authorList>
    </citation>
    <scope>IDENTIFICATION</scope>
    <source>
        <tissue evidence="11">Total insect</tissue>
    </source>
</reference>
<evidence type="ECO:0000256" key="5">
    <source>
        <dbReference type="ARBA" id="ARBA00023163"/>
    </source>
</evidence>
<keyword evidence="3" id="KW-0805">Transcription regulation</keyword>
<evidence type="ECO:0000256" key="2">
    <source>
        <dbReference type="ARBA" id="ARBA00022737"/>
    </source>
</evidence>
<dbReference type="SUPFAM" id="SSF55785">
    <property type="entry name" value="PYP-like sensor domain (PAS domain)"/>
    <property type="match status" value="2"/>
</dbReference>
<dbReference type="InterPro" id="IPR001610">
    <property type="entry name" value="PAC"/>
</dbReference>
<name>A0A6P9A722_THRPL</name>
<dbReference type="PANTHER" id="PTHR23043:SF26">
    <property type="entry name" value="PROTEIN TRACHEALESS"/>
    <property type="match status" value="1"/>
</dbReference>
<dbReference type="InParanoid" id="A0A6P9A722"/>
<feature type="compositionally biased region" description="Polar residues" evidence="7">
    <location>
        <begin position="697"/>
        <end position="707"/>
    </location>
</feature>
<evidence type="ECO:0000256" key="7">
    <source>
        <dbReference type="SAM" id="MobiDB-lite"/>
    </source>
</evidence>
<feature type="compositionally biased region" description="Polar residues" evidence="7">
    <location>
        <begin position="676"/>
        <end position="686"/>
    </location>
</feature>
<sequence>MTVMQAGTVVAEPAEPPFKPKRSSKKAARTKSPPTSPPFKQEYPQYYDGHVPAASDFGGHFFNGYHHGGHHGHFAQQQSGYPYYHHHHHYQVPYPQQQLYDRYHDADDYRSASWEDKRSEDDSYGLQHYGKPSVDDVGNPTSVNTRNPSFDRSIDGHGILELRKEKSRDAARSRRNKENTEFYELAKMLPLPGAITTQLDKASIIRLTISYLKLRDFSGHGEPPWSRDPPPAKNAKGPMRSRAGMAMDLFEQHQGTHILQSLDGFAFSLGADGRFLYISETVSIYLGLSQVEMTGSSVFDYVHHADHQEVAEQLGLGLAPQGGQGLASPASAGSEEGIASNTGTMNPDVATQMALSTTTGYKGLERSFCVRMKSTLTKRGCHFKSSGYRVVLVLCRLRPQCSFSHSRKATPPLLGMVAIAIALPPPSVHEIRLDSDMFVTRINFDFRIAHCEPRVSELLDYTAEELTGKNLYTLCHGEDANRLRKCHLDLINKGQVLTHYYRLMNKNGGFTWLQTCATVVCSSKNAEETNIICVNYVISAREYGNLILDTCQMEDSIQTVKREDNSNDPENGSPDADRGEGHSSGGPSNQRDTHRSPPDLDDGSSEAPGDHRGGRHHDHVTQLQPLQPLHRPGQQPGLNKKLQQRRGSKRKMSSMAEDDSSLCTSDEDDDEDGPSRTKQPHLQQLQGVGRGAGVLSPASSSCHSTGMTADASPKTSAPTPSTPVTASATVTSAASAVNHHPADDGGDAAPTSVKDLEHAMSKHLPAVSLSKCSSPPLLSLQPHGTTDFSADTLLKQQQQRSTIQWIGAHHHLNHHLNHQQLPHSSAAPLPATALLRQLYANRESVIRANVHAGGPTPGLGGRAGSVGPGGGGGASYYTGDVSHVGPLPTPPGSEGSYGDHQFLLHNNKGGASATADAFNSLVSSYSATGGYSVDYHSAMTPPSSVSPRDKHQHQQLNAAGVAAGAFDSAAYSDVLRHQYGGMDGSPAQPLPLKPQAYHSTLDAATAAAYAASTGTLDQSQFYHQGFHLYHPKQAAGPATSWYSAPS</sequence>
<keyword evidence="4" id="KW-0238">DNA-binding</keyword>
<dbReference type="GO" id="GO:0000981">
    <property type="term" value="F:DNA-binding transcription factor activity, RNA polymerase II-specific"/>
    <property type="evidence" value="ECO:0007669"/>
    <property type="project" value="TreeGrafter"/>
</dbReference>
<proteinExistence type="predicted"/>
<dbReference type="GO" id="GO:0005634">
    <property type="term" value="C:nucleus"/>
    <property type="evidence" value="ECO:0007669"/>
    <property type="project" value="UniProtKB-SubCell"/>
</dbReference>
<dbReference type="SMART" id="SM00353">
    <property type="entry name" value="HLH"/>
    <property type="match status" value="1"/>
</dbReference>
<keyword evidence="5" id="KW-0804">Transcription</keyword>
<dbReference type="FunCoup" id="A0A6P9A722">
    <property type="interactions" value="192"/>
</dbReference>
<dbReference type="SMART" id="SM00091">
    <property type="entry name" value="PAS"/>
    <property type="match status" value="2"/>
</dbReference>
<dbReference type="InterPro" id="IPR035965">
    <property type="entry name" value="PAS-like_dom_sf"/>
</dbReference>
<dbReference type="InterPro" id="IPR013767">
    <property type="entry name" value="PAS_fold"/>
</dbReference>
<dbReference type="SUPFAM" id="SSF47459">
    <property type="entry name" value="HLH, helix-loop-helix DNA-binding domain"/>
    <property type="match status" value="1"/>
</dbReference>
<dbReference type="Pfam" id="PF08447">
    <property type="entry name" value="PAS_3"/>
    <property type="match status" value="1"/>
</dbReference>
<dbReference type="FunFam" id="3.30.450.20:FF:000025">
    <property type="entry name" value="Neuronal PAS domain protein 3 isoform 1"/>
    <property type="match status" value="1"/>
</dbReference>
<feature type="compositionally biased region" description="Low complexity" evidence="7">
    <location>
        <begin position="708"/>
        <end position="737"/>
    </location>
</feature>
<feature type="region of interest" description="Disordered" evidence="7">
    <location>
        <begin position="321"/>
        <end position="345"/>
    </location>
</feature>
<dbReference type="PROSITE" id="PS50112">
    <property type="entry name" value="PAS"/>
    <property type="match status" value="2"/>
</dbReference>
<feature type="region of interest" description="Disordered" evidence="7">
    <location>
        <begin position="1"/>
        <end position="43"/>
    </location>
</feature>
<feature type="compositionally biased region" description="Polar residues" evidence="7">
    <location>
        <begin position="139"/>
        <end position="150"/>
    </location>
</feature>
<dbReference type="FunFam" id="3.30.450.20:FF:000054">
    <property type="entry name" value="Trachealess, isoform D"/>
    <property type="match status" value="1"/>
</dbReference>
<dbReference type="CDD" id="cd00130">
    <property type="entry name" value="PAS"/>
    <property type="match status" value="2"/>
</dbReference>
<dbReference type="AlphaFoldDB" id="A0A6P9A722"/>
<dbReference type="Gene3D" id="4.10.280.10">
    <property type="entry name" value="Helix-loop-helix DNA-binding domain"/>
    <property type="match status" value="1"/>
</dbReference>
<dbReference type="SMART" id="SM00086">
    <property type="entry name" value="PAC"/>
    <property type="match status" value="1"/>
</dbReference>
<dbReference type="FunFam" id="4.10.280.10:FF:000007">
    <property type="entry name" value="single-minded homolog 1 isoform X1"/>
    <property type="match status" value="1"/>
</dbReference>
<keyword evidence="2" id="KW-0677">Repeat</keyword>
<dbReference type="Gene3D" id="3.30.450.20">
    <property type="entry name" value="PAS domain"/>
    <property type="match status" value="2"/>
</dbReference>
<evidence type="ECO:0000313" key="10">
    <source>
        <dbReference type="Proteomes" id="UP000515158"/>
    </source>
</evidence>
<dbReference type="GO" id="GO:0000977">
    <property type="term" value="F:RNA polymerase II transcription regulatory region sequence-specific DNA binding"/>
    <property type="evidence" value="ECO:0007669"/>
    <property type="project" value="TreeGrafter"/>
</dbReference>
<dbReference type="InterPro" id="IPR013655">
    <property type="entry name" value="PAS_fold_3"/>
</dbReference>
<dbReference type="InterPro" id="IPR000014">
    <property type="entry name" value="PAS"/>
</dbReference>
<feature type="domain" description="PAS" evidence="8">
    <location>
        <begin position="439"/>
        <end position="494"/>
    </location>
</feature>
<organism evidence="11">
    <name type="scientific">Thrips palmi</name>
    <name type="common">Melon thrips</name>
    <dbReference type="NCBI Taxonomy" id="161013"/>
    <lineage>
        <taxon>Eukaryota</taxon>
        <taxon>Metazoa</taxon>
        <taxon>Ecdysozoa</taxon>
        <taxon>Arthropoda</taxon>
        <taxon>Hexapoda</taxon>
        <taxon>Insecta</taxon>
        <taxon>Pterygota</taxon>
        <taxon>Neoptera</taxon>
        <taxon>Paraneoptera</taxon>
        <taxon>Thysanoptera</taxon>
        <taxon>Terebrantia</taxon>
        <taxon>Thripoidea</taxon>
        <taxon>Thripidae</taxon>
        <taxon>Thrips</taxon>
    </lineage>
</organism>
<dbReference type="GO" id="GO:0045165">
    <property type="term" value="P:cell fate commitment"/>
    <property type="evidence" value="ECO:0007669"/>
    <property type="project" value="UniProtKB-ARBA"/>
</dbReference>
<feature type="compositionally biased region" description="Basic residues" evidence="7">
    <location>
        <begin position="19"/>
        <end position="29"/>
    </location>
</feature>
<dbReference type="GeneID" id="117652353"/>
<dbReference type="KEGG" id="tpal:117652353"/>
<dbReference type="Proteomes" id="UP000515158">
    <property type="component" value="Unplaced"/>
</dbReference>
<evidence type="ECO:0000256" key="6">
    <source>
        <dbReference type="ARBA" id="ARBA00023242"/>
    </source>
</evidence>
<dbReference type="CTD" id="7200"/>
<feature type="region of interest" description="Disordered" evidence="7">
    <location>
        <begin position="114"/>
        <end position="154"/>
    </location>
</feature>
<evidence type="ECO:0000256" key="3">
    <source>
        <dbReference type="ARBA" id="ARBA00023015"/>
    </source>
</evidence>
<feature type="region of interest" description="Disordered" evidence="7">
    <location>
        <begin position="220"/>
        <end position="239"/>
    </location>
</feature>
<feature type="domain" description="BHLH" evidence="9">
    <location>
        <begin position="162"/>
        <end position="215"/>
    </location>
</feature>
<keyword evidence="6" id="KW-0539">Nucleus</keyword>
<evidence type="ECO:0000256" key="4">
    <source>
        <dbReference type="ARBA" id="ARBA00023125"/>
    </source>
</evidence>
<feature type="compositionally biased region" description="Basic residues" evidence="7">
    <location>
        <begin position="642"/>
        <end position="652"/>
    </location>
</feature>
<dbReference type="OrthoDB" id="6021714at2759"/>